<reference evidence="3" key="1">
    <citation type="journal article" date="2019" name="Int. J. Syst. Evol. Microbiol.">
        <title>The Global Catalogue of Microorganisms (GCM) 10K type strain sequencing project: providing services to taxonomists for standard genome sequencing and annotation.</title>
        <authorList>
            <consortium name="The Broad Institute Genomics Platform"/>
            <consortium name="The Broad Institute Genome Sequencing Center for Infectious Disease"/>
            <person name="Wu L."/>
            <person name="Ma J."/>
        </authorList>
    </citation>
    <scope>NUCLEOTIDE SEQUENCE [LARGE SCALE GENOMIC DNA]</scope>
    <source>
        <strain evidence="3">JCM 16918</strain>
    </source>
</reference>
<feature type="transmembrane region" description="Helical" evidence="1">
    <location>
        <begin position="117"/>
        <end position="137"/>
    </location>
</feature>
<keyword evidence="1" id="KW-0472">Membrane</keyword>
<gene>
    <name evidence="2" type="ORF">GCM10010842_38630</name>
</gene>
<name>A0ABQ2JKX2_9DEIO</name>
<evidence type="ECO:0000313" key="3">
    <source>
        <dbReference type="Proteomes" id="UP000645517"/>
    </source>
</evidence>
<keyword evidence="1" id="KW-1133">Transmembrane helix</keyword>
<comment type="caution">
    <text evidence="2">The sequence shown here is derived from an EMBL/GenBank/DDBJ whole genome shotgun (WGS) entry which is preliminary data.</text>
</comment>
<keyword evidence="1" id="KW-0812">Transmembrane</keyword>
<evidence type="ECO:0008006" key="4">
    <source>
        <dbReference type="Google" id="ProtNLM"/>
    </source>
</evidence>
<evidence type="ECO:0000256" key="1">
    <source>
        <dbReference type="SAM" id="Phobius"/>
    </source>
</evidence>
<protein>
    <recommendedName>
        <fullName evidence="4">MotA/TolQ/ExbB proton channel domain-containing protein</fullName>
    </recommendedName>
</protein>
<proteinExistence type="predicted"/>
<sequence length="596" mass="64719">MGNPLSVLLPHTGLLWALLIGILALFGLGLWQWARLHARLGREEAAARRVSVLLRPATDESTLSVMLGRDHATLAGTLMVQMVRHSGLAFARPGDVLEPLVDQVRQDSVAHRALPNLLLLFGLISTVVGLIGTLGQLGPSIQNAMSAADPGQVAQNLGVTLREMSSAFAGTFWGVATAFLLQVAQIFTARRAQRLIRALDGIGLKYAPQLYPAGSEKQLESLQALMERSGTYLKETQDAIQQTSQQFSQVLTEAGTTITESLKTLQRTSQDISVALKQASGDVKLSSERLTTAVDALQQHKNDYRNIYTQFNEMFERSMTALGQHSDQQLGEIRAVHTEFGRTGADIVAEIFKVSEKLTQVTGDLAVSQNVMTSAAGEVYSSLRGGFDTLQSRLDDTLKAYTTEVNVVGTAMDALRPELKGSAEAVTALERTLRGKDDAERTRARDQDARDAALREQINALTQILTQVQRPIEQGVTAMAAPPAWEADLRATLDAHRANLEALRAAVQEDLRSLGEVLGPVQDAQVAAREQRAEHAETLRQLRDVLTQQLDATARVGRHIEQALPSDAVAVQRDLRDAVQRLNLALPLAREAGPAA</sequence>
<dbReference type="EMBL" id="BMOR01000038">
    <property type="protein sequence ID" value="GGN47272.1"/>
    <property type="molecule type" value="Genomic_DNA"/>
</dbReference>
<evidence type="ECO:0000313" key="2">
    <source>
        <dbReference type="EMBL" id="GGN47272.1"/>
    </source>
</evidence>
<accession>A0ABQ2JKX2</accession>
<feature type="transmembrane region" description="Helical" evidence="1">
    <location>
        <begin position="14"/>
        <end position="34"/>
    </location>
</feature>
<dbReference type="Proteomes" id="UP000645517">
    <property type="component" value="Unassembled WGS sequence"/>
</dbReference>
<organism evidence="2 3">
    <name type="scientific">Deinococcus daejeonensis</name>
    <dbReference type="NCBI Taxonomy" id="1007098"/>
    <lineage>
        <taxon>Bacteria</taxon>
        <taxon>Thermotogati</taxon>
        <taxon>Deinococcota</taxon>
        <taxon>Deinococci</taxon>
        <taxon>Deinococcales</taxon>
        <taxon>Deinococcaceae</taxon>
        <taxon>Deinococcus</taxon>
    </lineage>
</organism>
<keyword evidence="3" id="KW-1185">Reference proteome</keyword>